<dbReference type="GO" id="GO:0016301">
    <property type="term" value="F:kinase activity"/>
    <property type="evidence" value="ECO:0007669"/>
    <property type="project" value="UniProtKB-KW"/>
</dbReference>
<dbReference type="CDD" id="cd00075">
    <property type="entry name" value="HATPase"/>
    <property type="match status" value="1"/>
</dbReference>
<dbReference type="InterPro" id="IPR036097">
    <property type="entry name" value="HisK_dim/P_sf"/>
</dbReference>
<dbReference type="EMBL" id="JBEPSH010000004">
    <property type="protein sequence ID" value="MET4577068.1"/>
    <property type="molecule type" value="Genomic_DNA"/>
</dbReference>
<feature type="transmembrane region" description="Helical" evidence="7">
    <location>
        <begin position="314"/>
        <end position="332"/>
    </location>
</feature>
<dbReference type="PANTHER" id="PTHR43711:SF31">
    <property type="entry name" value="HISTIDINE KINASE"/>
    <property type="match status" value="1"/>
</dbReference>
<evidence type="ECO:0000256" key="1">
    <source>
        <dbReference type="ARBA" id="ARBA00000085"/>
    </source>
</evidence>
<evidence type="ECO:0000256" key="3">
    <source>
        <dbReference type="ARBA" id="ARBA00022553"/>
    </source>
</evidence>
<evidence type="ECO:0000259" key="8">
    <source>
        <dbReference type="PROSITE" id="PS50109"/>
    </source>
</evidence>
<dbReference type="Gene3D" id="3.30.565.10">
    <property type="entry name" value="Histidine kinase-like ATPase, C-terminal domain"/>
    <property type="match status" value="1"/>
</dbReference>
<dbReference type="SMART" id="SM00387">
    <property type="entry name" value="HATPase_c"/>
    <property type="match status" value="1"/>
</dbReference>
<keyword evidence="7" id="KW-0812">Transmembrane</keyword>
<dbReference type="Pfam" id="PF00512">
    <property type="entry name" value="HisKA"/>
    <property type="match status" value="1"/>
</dbReference>
<evidence type="ECO:0000256" key="6">
    <source>
        <dbReference type="ARBA" id="ARBA00023012"/>
    </source>
</evidence>
<dbReference type="EC" id="2.7.13.3" evidence="2"/>
<keyword evidence="7" id="KW-0472">Membrane</keyword>
<feature type="transmembrane region" description="Helical" evidence="7">
    <location>
        <begin position="219"/>
        <end position="236"/>
    </location>
</feature>
<dbReference type="InterPro" id="IPR036890">
    <property type="entry name" value="HATPase_C_sf"/>
</dbReference>
<protein>
    <recommendedName>
        <fullName evidence="2">histidine kinase</fullName>
        <ecNumber evidence="2">2.7.13.3</ecNumber>
    </recommendedName>
</protein>
<feature type="transmembrane region" description="Helical" evidence="7">
    <location>
        <begin position="376"/>
        <end position="398"/>
    </location>
</feature>
<evidence type="ECO:0000256" key="2">
    <source>
        <dbReference type="ARBA" id="ARBA00012438"/>
    </source>
</evidence>
<comment type="catalytic activity">
    <reaction evidence="1">
        <text>ATP + protein L-histidine = ADP + protein N-phospho-L-histidine.</text>
        <dbReference type="EC" id="2.7.13.3"/>
    </reaction>
</comment>
<keyword evidence="3" id="KW-0597">Phosphoprotein</keyword>
<dbReference type="PROSITE" id="PS50109">
    <property type="entry name" value="HIS_KIN"/>
    <property type="match status" value="1"/>
</dbReference>
<dbReference type="PANTHER" id="PTHR43711">
    <property type="entry name" value="TWO-COMPONENT HISTIDINE KINASE"/>
    <property type="match status" value="1"/>
</dbReference>
<dbReference type="SUPFAM" id="SSF55874">
    <property type="entry name" value="ATPase domain of HSP90 chaperone/DNA topoisomerase II/histidine kinase"/>
    <property type="match status" value="1"/>
</dbReference>
<evidence type="ECO:0000313" key="9">
    <source>
        <dbReference type="EMBL" id="MET4577068.1"/>
    </source>
</evidence>
<keyword evidence="10" id="KW-1185">Reference proteome</keyword>
<dbReference type="CDD" id="cd00082">
    <property type="entry name" value="HisKA"/>
    <property type="match status" value="1"/>
</dbReference>
<dbReference type="Pfam" id="PF07695">
    <property type="entry name" value="7TMR-DISM_7TM"/>
    <property type="match status" value="1"/>
</dbReference>
<feature type="transmembrane region" description="Helical" evidence="7">
    <location>
        <begin position="288"/>
        <end position="308"/>
    </location>
</feature>
<gene>
    <name evidence="9" type="ORF">ABIE13_002179</name>
</gene>
<name>A0ABV2Q867_9BURK</name>
<dbReference type="PRINTS" id="PR00344">
    <property type="entry name" value="BCTRLSENSOR"/>
</dbReference>
<dbReference type="Gene3D" id="2.60.40.2380">
    <property type="match status" value="1"/>
</dbReference>
<dbReference type="SMART" id="SM00388">
    <property type="entry name" value="HisKA"/>
    <property type="match status" value="1"/>
</dbReference>
<keyword evidence="4" id="KW-0808">Transferase</keyword>
<dbReference type="InterPro" id="IPR003661">
    <property type="entry name" value="HisK_dim/P_dom"/>
</dbReference>
<keyword evidence="6" id="KW-0902">Two-component regulatory system</keyword>
<dbReference type="InterPro" id="IPR050736">
    <property type="entry name" value="Sensor_HK_Regulatory"/>
</dbReference>
<dbReference type="RefSeq" id="WP_354443144.1">
    <property type="nucleotide sequence ID" value="NZ_JBEPSH010000004.1"/>
</dbReference>
<reference evidence="9 10" key="1">
    <citation type="submission" date="2024-06" db="EMBL/GenBank/DDBJ databases">
        <title>Sorghum-associated microbial communities from plants grown in Nebraska, USA.</title>
        <authorList>
            <person name="Schachtman D."/>
        </authorList>
    </citation>
    <scope>NUCLEOTIDE SEQUENCE [LARGE SCALE GENOMIC DNA]</scope>
    <source>
        <strain evidence="9 10">2709</strain>
    </source>
</reference>
<accession>A0ABV2Q867</accession>
<comment type="caution">
    <text evidence="9">The sequence shown here is derived from an EMBL/GenBank/DDBJ whole genome shotgun (WGS) entry which is preliminary data.</text>
</comment>
<sequence>MKRYESFGPAATAAFLCWVVVSLGLVALCLFGPAQLWPQSKGTRLGIDVPVRVLEDPGGRLSVTEVAALPDSAFVVQHGALNKGYSHHAFWLRTGTPSPAGGTQDPPWLMVTPTYLDNVGLYQPNQDGTGWRELKSGDAVSMSARVRVRQLVFPLQEGQPLLLRVQTSSATHMYAVVFRSSELMAQLAAMEWASGAFLGISLLLALLLGGAALALRMRVITAMAVFAAIGFIHGINVRGYAQLWLPEDWSRWADPLVSTGVFLLPASFTWLARHLLTRETPWRRLDKVLHILTIALMLGVASVGSTWFTPLAAISISTPWLVSVLATWIGYSNMRRDGPSIASLLVLTPYAIYAVLGAYVSASIVGLLPANVFTGAYWQFMVLLFNTMIAVAVGLRLVQRFRASVLRQAHLVSSLEQSELSLEARVRHRTGELLQAQNALQAALESERASRLEQRQFFDMVNHEFRTPLTVIDSAATEQATFPSPDLPAQVGRATQIRRACRRLTALVENCLVSERLDAPSFGLRISEAAIPPLVEDAAQLVRWSTRHHLRLVIEDAPAEWPCDPTLVHMALSNLVDNAVKHANAGEITVAARRNAQGQLEFSVADEGPGMPPELAQRIFDRYERGGRGDETRGFGLGLWVARRVARLHGGDVRVEQAQGGGTCFTLVLQGVA</sequence>
<keyword evidence="7" id="KW-1133">Transmembrane helix</keyword>
<evidence type="ECO:0000256" key="4">
    <source>
        <dbReference type="ARBA" id="ARBA00022679"/>
    </source>
</evidence>
<feature type="transmembrane region" description="Helical" evidence="7">
    <location>
        <begin position="256"/>
        <end position="276"/>
    </location>
</feature>
<feature type="transmembrane region" description="Helical" evidence="7">
    <location>
        <begin position="344"/>
        <end position="370"/>
    </location>
</feature>
<evidence type="ECO:0000256" key="7">
    <source>
        <dbReference type="SAM" id="Phobius"/>
    </source>
</evidence>
<dbReference type="Pfam" id="PF02518">
    <property type="entry name" value="HATPase_c"/>
    <property type="match status" value="1"/>
</dbReference>
<keyword evidence="5 9" id="KW-0418">Kinase</keyword>
<dbReference type="InterPro" id="IPR004358">
    <property type="entry name" value="Sig_transdc_His_kin-like_C"/>
</dbReference>
<dbReference type="SUPFAM" id="SSF47384">
    <property type="entry name" value="Homodimeric domain of signal transducing histidine kinase"/>
    <property type="match status" value="1"/>
</dbReference>
<evidence type="ECO:0000256" key="5">
    <source>
        <dbReference type="ARBA" id="ARBA00022777"/>
    </source>
</evidence>
<feature type="domain" description="Histidine kinase" evidence="8">
    <location>
        <begin position="460"/>
        <end position="673"/>
    </location>
</feature>
<dbReference type="Gene3D" id="1.10.287.130">
    <property type="match status" value="1"/>
</dbReference>
<dbReference type="InterPro" id="IPR005467">
    <property type="entry name" value="His_kinase_dom"/>
</dbReference>
<dbReference type="Proteomes" id="UP001549320">
    <property type="component" value="Unassembled WGS sequence"/>
</dbReference>
<dbReference type="InterPro" id="IPR003594">
    <property type="entry name" value="HATPase_dom"/>
</dbReference>
<proteinExistence type="predicted"/>
<dbReference type="InterPro" id="IPR011623">
    <property type="entry name" value="7TMR_DISM_rcpt_extracell_dom1"/>
</dbReference>
<dbReference type="InterPro" id="IPR011622">
    <property type="entry name" value="7TMR_DISM_rcpt_extracell_dom2"/>
</dbReference>
<evidence type="ECO:0000313" key="10">
    <source>
        <dbReference type="Proteomes" id="UP001549320"/>
    </source>
</evidence>
<dbReference type="Pfam" id="PF07696">
    <property type="entry name" value="7TMR-DISMED2"/>
    <property type="match status" value="1"/>
</dbReference>
<feature type="transmembrane region" description="Helical" evidence="7">
    <location>
        <begin position="192"/>
        <end position="212"/>
    </location>
</feature>
<organism evidence="9 10">
    <name type="scientific">Ottowia thiooxydans</name>
    <dbReference type="NCBI Taxonomy" id="219182"/>
    <lineage>
        <taxon>Bacteria</taxon>
        <taxon>Pseudomonadati</taxon>
        <taxon>Pseudomonadota</taxon>
        <taxon>Betaproteobacteria</taxon>
        <taxon>Burkholderiales</taxon>
        <taxon>Comamonadaceae</taxon>
        <taxon>Ottowia</taxon>
    </lineage>
</organism>